<dbReference type="EMBL" id="NPIM01000020">
    <property type="protein sequence ID" value="RVE16784.1"/>
    <property type="molecule type" value="Genomic_DNA"/>
</dbReference>
<proteinExistence type="predicted"/>
<protein>
    <submittedName>
        <fullName evidence="1">Uncharacterized protein</fullName>
    </submittedName>
</protein>
<gene>
    <name evidence="1" type="ORF">CIG67_00580</name>
</gene>
<evidence type="ECO:0000313" key="2">
    <source>
        <dbReference type="Proteomes" id="UP000288459"/>
    </source>
</evidence>
<dbReference type="AlphaFoldDB" id="A0A8B3M884"/>
<dbReference type="Proteomes" id="UP000288459">
    <property type="component" value="Unassembled WGS sequence"/>
</dbReference>
<name>A0A8B3M884_ECOLX</name>
<accession>A0A8B3M884</accession>
<comment type="caution">
    <text evidence="1">The sequence shown here is derived from an EMBL/GenBank/DDBJ whole genome shotgun (WGS) entry which is preliminary data.</text>
</comment>
<reference evidence="1 2" key="1">
    <citation type="submission" date="2017-08" db="EMBL/GenBank/DDBJ databases">
        <title>Sequencing of Escherichia coli CCPM 6219.</title>
        <authorList>
            <person name="Liu S.-L."/>
            <person name="Zhou Y.-J."/>
            <person name="Zhao M.-F."/>
        </authorList>
    </citation>
    <scope>NUCLEOTIDE SEQUENCE [LARGE SCALE GENOMIC DNA]</scope>
    <source>
        <strain evidence="1 2">CCPM 6219</strain>
    </source>
</reference>
<sequence>MIIQEAQKAHKNNKIKHLATTQQFSITLFFNEKILFQQCLAINNIRILLFKPESFALAYFIDKSYFFNAIQSF</sequence>
<organism evidence="1 2">
    <name type="scientific">Escherichia coli</name>
    <dbReference type="NCBI Taxonomy" id="562"/>
    <lineage>
        <taxon>Bacteria</taxon>
        <taxon>Pseudomonadati</taxon>
        <taxon>Pseudomonadota</taxon>
        <taxon>Gammaproteobacteria</taxon>
        <taxon>Enterobacterales</taxon>
        <taxon>Enterobacteriaceae</taxon>
        <taxon>Escherichia</taxon>
    </lineage>
</organism>
<evidence type="ECO:0000313" key="1">
    <source>
        <dbReference type="EMBL" id="RVE16784.1"/>
    </source>
</evidence>